<evidence type="ECO:0000313" key="3">
    <source>
        <dbReference type="Proteomes" id="UP000325081"/>
    </source>
</evidence>
<keyword evidence="1" id="KW-0175">Coiled coil</keyword>
<keyword evidence="2" id="KW-0804">Transcription</keyword>
<organism evidence="2 3">
    <name type="scientific">Striga asiatica</name>
    <name type="common">Asiatic witchweed</name>
    <name type="synonym">Buchnera asiatica</name>
    <dbReference type="NCBI Taxonomy" id="4170"/>
    <lineage>
        <taxon>Eukaryota</taxon>
        <taxon>Viridiplantae</taxon>
        <taxon>Streptophyta</taxon>
        <taxon>Embryophyta</taxon>
        <taxon>Tracheophyta</taxon>
        <taxon>Spermatophyta</taxon>
        <taxon>Magnoliopsida</taxon>
        <taxon>eudicotyledons</taxon>
        <taxon>Gunneridae</taxon>
        <taxon>Pentapetalae</taxon>
        <taxon>asterids</taxon>
        <taxon>lamiids</taxon>
        <taxon>Lamiales</taxon>
        <taxon>Orobanchaceae</taxon>
        <taxon>Buchnereae</taxon>
        <taxon>Striga</taxon>
    </lineage>
</organism>
<accession>A0A5A7R096</accession>
<proteinExistence type="predicted"/>
<keyword evidence="3" id="KW-1185">Reference proteome</keyword>
<gene>
    <name evidence="2" type="ORF">STAS_28123</name>
</gene>
<protein>
    <submittedName>
        <fullName evidence="2">DNA-directed RNA polymerase subunit beta</fullName>
    </submittedName>
</protein>
<dbReference type="Proteomes" id="UP000325081">
    <property type="component" value="Unassembled WGS sequence"/>
</dbReference>
<dbReference type="AlphaFoldDB" id="A0A5A7R096"/>
<feature type="coiled-coil region" evidence="1">
    <location>
        <begin position="11"/>
        <end position="38"/>
    </location>
</feature>
<dbReference type="EMBL" id="BKCP01009403">
    <property type="protein sequence ID" value="GER50799.1"/>
    <property type="molecule type" value="Genomic_DNA"/>
</dbReference>
<name>A0A5A7R096_STRAF</name>
<reference evidence="3" key="1">
    <citation type="journal article" date="2019" name="Curr. Biol.">
        <title>Genome Sequence of Striga asiatica Provides Insight into the Evolution of Plant Parasitism.</title>
        <authorList>
            <person name="Yoshida S."/>
            <person name="Kim S."/>
            <person name="Wafula E.K."/>
            <person name="Tanskanen J."/>
            <person name="Kim Y.M."/>
            <person name="Honaas L."/>
            <person name="Yang Z."/>
            <person name="Spallek T."/>
            <person name="Conn C.E."/>
            <person name="Ichihashi Y."/>
            <person name="Cheong K."/>
            <person name="Cui S."/>
            <person name="Der J.P."/>
            <person name="Gundlach H."/>
            <person name="Jiao Y."/>
            <person name="Hori C."/>
            <person name="Ishida J.K."/>
            <person name="Kasahara H."/>
            <person name="Kiba T."/>
            <person name="Kim M.S."/>
            <person name="Koo N."/>
            <person name="Laohavisit A."/>
            <person name="Lee Y.H."/>
            <person name="Lumba S."/>
            <person name="McCourt P."/>
            <person name="Mortimer J.C."/>
            <person name="Mutuku J.M."/>
            <person name="Nomura T."/>
            <person name="Sasaki-Sekimoto Y."/>
            <person name="Seto Y."/>
            <person name="Wang Y."/>
            <person name="Wakatake T."/>
            <person name="Sakakibara H."/>
            <person name="Demura T."/>
            <person name="Yamaguchi S."/>
            <person name="Yoneyama K."/>
            <person name="Manabe R.I."/>
            <person name="Nelson D.C."/>
            <person name="Schulman A.H."/>
            <person name="Timko M.P."/>
            <person name="dePamphilis C.W."/>
            <person name="Choi D."/>
            <person name="Shirasu K."/>
        </authorList>
    </citation>
    <scope>NUCLEOTIDE SEQUENCE [LARGE SCALE GENOMIC DNA]</scope>
    <source>
        <strain evidence="3">cv. UVA1</strain>
    </source>
</reference>
<sequence length="101" mass="10675">MLLTGRRKGVAGEVEDALHEAAILAENLEREAAALEVIEDPGMVAADVHPAAERGQVDVDGRFLGVAAEDDGNIDFGVAGYVATCSQLCFSNRNMGDKEML</sequence>
<evidence type="ECO:0000313" key="2">
    <source>
        <dbReference type="EMBL" id="GER50799.1"/>
    </source>
</evidence>
<comment type="caution">
    <text evidence="2">The sequence shown here is derived from an EMBL/GenBank/DDBJ whole genome shotgun (WGS) entry which is preliminary data.</text>
</comment>
<keyword evidence="2" id="KW-0240">DNA-directed RNA polymerase</keyword>
<evidence type="ECO:0000256" key="1">
    <source>
        <dbReference type="SAM" id="Coils"/>
    </source>
</evidence>
<dbReference type="GO" id="GO:0000428">
    <property type="term" value="C:DNA-directed RNA polymerase complex"/>
    <property type="evidence" value="ECO:0007669"/>
    <property type="project" value="UniProtKB-KW"/>
</dbReference>